<dbReference type="EMBL" id="JBFOLK010000002">
    <property type="protein sequence ID" value="KAL2533189.1"/>
    <property type="molecule type" value="Genomic_DNA"/>
</dbReference>
<feature type="region of interest" description="Disordered" evidence="1">
    <location>
        <begin position="156"/>
        <end position="185"/>
    </location>
</feature>
<feature type="region of interest" description="Disordered" evidence="1">
    <location>
        <begin position="46"/>
        <end position="78"/>
    </location>
</feature>
<organism evidence="2 3">
    <name type="scientific">Abeliophyllum distichum</name>
    <dbReference type="NCBI Taxonomy" id="126358"/>
    <lineage>
        <taxon>Eukaryota</taxon>
        <taxon>Viridiplantae</taxon>
        <taxon>Streptophyta</taxon>
        <taxon>Embryophyta</taxon>
        <taxon>Tracheophyta</taxon>
        <taxon>Spermatophyta</taxon>
        <taxon>Magnoliopsida</taxon>
        <taxon>eudicotyledons</taxon>
        <taxon>Gunneridae</taxon>
        <taxon>Pentapetalae</taxon>
        <taxon>asterids</taxon>
        <taxon>lamiids</taxon>
        <taxon>Lamiales</taxon>
        <taxon>Oleaceae</taxon>
        <taxon>Forsythieae</taxon>
        <taxon>Abeliophyllum</taxon>
    </lineage>
</organism>
<evidence type="ECO:0000256" key="1">
    <source>
        <dbReference type="SAM" id="MobiDB-lite"/>
    </source>
</evidence>
<dbReference type="Proteomes" id="UP001604336">
    <property type="component" value="Unassembled WGS sequence"/>
</dbReference>
<feature type="region of interest" description="Disordered" evidence="1">
    <location>
        <begin position="233"/>
        <end position="252"/>
    </location>
</feature>
<feature type="compositionally biased region" description="Basic and acidic residues" evidence="1">
    <location>
        <begin position="46"/>
        <end position="77"/>
    </location>
</feature>
<protein>
    <submittedName>
        <fullName evidence="2">Uncharacterized protein</fullName>
    </submittedName>
</protein>
<accession>A0ABD1V781</accession>
<feature type="compositionally biased region" description="Basic residues" evidence="1">
    <location>
        <begin position="239"/>
        <end position="252"/>
    </location>
</feature>
<comment type="caution">
    <text evidence="2">The sequence shown here is derived from an EMBL/GenBank/DDBJ whole genome shotgun (WGS) entry which is preliminary data.</text>
</comment>
<evidence type="ECO:0000313" key="3">
    <source>
        <dbReference type="Proteomes" id="UP001604336"/>
    </source>
</evidence>
<proteinExistence type="predicted"/>
<feature type="compositionally biased region" description="Polar residues" evidence="1">
    <location>
        <begin position="170"/>
        <end position="180"/>
    </location>
</feature>
<dbReference type="AlphaFoldDB" id="A0ABD1V781"/>
<name>A0ABD1V781_9LAMI</name>
<reference evidence="3" key="1">
    <citation type="submission" date="2024-07" db="EMBL/GenBank/DDBJ databases">
        <title>Two chromosome-level genome assemblies of Korean endemic species Abeliophyllum distichum and Forsythia ovata (Oleaceae).</title>
        <authorList>
            <person name="Jang H."/>
        </authorList>
    </citation>
    <scope>NUCLEOTIDE SEQUENCE [LARGE SCALE GENOMIC DNA]</scope>
</reference>
<gene>
    <name evidence="2" type="ORF">Adt_06540</name>
</gene>
<keyword evidence="3" id="KW-1185">Reference proteome</keyword>
<sequence length="252" mass="28873">MIWRIGVQFFDSEDDVNDNDFVYDRNVEDRIAVGLNSDPVVEERHADAIREDSDSDHSYDPTTKDLNTDYSSDKESNARYPTFNEENEMWDPQFEVGKTFIVVLHFRKAIRNHGVATRCNLRMKTNDDKRAQEWYGDDVVQLQTDVASQNANQCQADVTKGKLQPRRSRQSAANVTSEPSPSEFHFMPTPRIVSRNHNMCNAVGPPLVAVGSEILSQGFSVDNMVDDLQQMEKNEQARMKSKRAKNKRIARK</sequence>
<evidence type="ECO:0000313" key="2">
    <source>
        <dbReference type="EMBL" id="KAL2533189.1"/>
    </source>
</evidence>